<gene>
    <name evidence="1" type="ORF">MRATA1EN3_LOCUS19922</name>
</gene>
<dbReference type="EMBL" id="OX596117">
    <property type="protein sequence ID" value="CAI9708709.1"/>
    <property type="molecule type" value="Genomic_DNA"/>
</dbReference>
<accession>A0ACB0F736</accession>
<evidence type="ECO:0000313" key="1">
    <source>
        <dbReference type="EMBL" id="CAI9708709.1"/>
    </source>
</evidence>
<evidence type="ECO:0000313" key="2">
    <source>
        <dbReference type="Proteomes" id="UP001162501"/>
    </source>
</evidence>
<proteinExistence type="predicted"/>
<sequence>MCPGWGEGPQWLRLCTCRPASVWLSAEDTCVHVHARPGPAPAARAASFPLAQLQTREGGAGRAGLDLAPQRGGQAKVGGWGQASEPAGGRAEGAFRLESQCQTLAPLLRGSFFNKQKAWLQAHQPGLRPGLRAPTLRVASPALARRAGRSTTSSATHTAPAGRHPPGSPADSPGPRVLSGCSDGADPHNLSAYGPGEERRQEGGGGAALACGLGALRLPGARHMLGAGAPVLVGLASRRMKDYTELCRACGKGQERMGSGPGTVNPTLRMVDARRSLQTREPSAPPEGRLRSRQALCWPEDGRAGGSWLSGLGLRGEGVAEGPQGLPPTQLQCYPGSLGKWGPQLERGWGGVVLAGPGSRSELSELSVHGWEGLGRAEAKKCEEFEAFHAGGLAPGWNLLVQGHSDSGEDQFEINFLSETGDIVFHIKPRFSSATMVANTFQGGRWGQEEVSSVFPLVLGEPFEMEVSSDAEHFHVHAQEHKVLQFAHRHRPLAAITRVQVLSDHRLAQVELARKGLSWGRLQPHRDPAVLRLDPGCGFRTLETARHPHFSPRPPSSPEPRSCAVRTALPDSQPFRARSPGTSSSPRDKARRPKDRLGPGGPGATSSGLQDPGEAQQGPSVRSDLLREQVMELNVRACKGPARQAVLLTRGCPLAGVTGALQTQPRADPGTRHLAWRTPPQRSQVALVPPPAAPTLVTRARTGCLTHSSGEAEETQPHISWDPPQDGPEQGVTLLADRKQESEPHENSARGQSLTTPGEGRAAPGGHVLALKEAPPGVVGATGSPGVAPDAPHSLGEWTASSPILVPEERICMRSCCVLHHNQHSHQLLHLPALRQVP</sequence>
<organism evidence="1 2">
    <name type="scientific">Rangifer tarandus platyrhynchus</name>
    <name type="common">Svalbard reindeer</name>
    <dbReference type="NCBI Taxonomy" id="3082113"/>
    <lineage>
        <taxon>Eukaryota</taxon>
        <taxon>Metazoa</taxon>
        <taxon>Chordata</taxon>
        <taxon>Craniata</taxon>
        <taxon>Vertebrata</taxon>
        <taxon>Euteleostomi</taxon>
        <taxon>Mammalia</taxon>
        <taxon>Eutheria</taxon>
        <taxon>Laurasiatheria</taxon>
        <taxon>Artiodactyla</taxon>
        <taxon>Ruminantia</taxon>
        <taxon>Pecora</taxon>
        <taxon>Cervidae</taxon>
        <taxon>Odocoileinae</taxon>
        <taxon>Rangifer</taxon>
    </lineage>
</organism>
<reference evidence="1" key="1">
    <citation type="submission" date="2023-05" db="EMBL/GenBank/DDBJ databases">
        <authorList>
            <consortium name="ELIXIR-Norway"/>
        </authorList>
    </citation>
    <scope>NUCLEOTIDE SEQUENCE</scope>
</reference>
<dbReference type="Proteomes" id="UP001162501">
    <property type="component" value="Chromosome 33"/>
</dbReference>
<name>A0ACB0F736_RANTA</name>
<protein>
    <submittedName>
        <fullName evidence="1">Uncharacterized protein</fullName>
    </submittedName>
</protein>